<evidence type="ECO:0000256" key="11">
    <source>
        <dbReference type="ARBA" id="ARBA00023136"/>
    </source>
</evidence>
<dbReference type="GO" id="GO:0046872">
    <property type="term" value="F:metal ion binding"/>
    <property type="evidence" value="ECO:0007669"/>
    <property type="project" value="UniProtKB-KW"/>
</dbReference>
<feature type="domain" description="NapC/NirT cytochrome c N-terminal" evidence="16">
    <location>
        <begin position="10"/>
        <end position="180"/>
    </location>
</feature>
<feature type="binding site" description="axial binding residue" evidence="14">
    <location>
        <position position="98"/>
    </location>
    <ligand>
        <name>heme</name>
        <dbReference type="ChEBI" id="CHEBI:30413"/>
        <label>1</label>
    </ligand>
    <ligandPart>
        <name>Fe</name>
        <dbReference type="ChEBI" id="CHEBI:18248"/>
    </ligandPart>
</feature>
<keyword evidence="11 15" id="KW-0472">Membrane</keyword>
<feature type="binding site" description="covalent" evidence="13">
    <location>
        <position position="49"/>
    </location>
    <ligand>
        <name>heme</name>
        <dbReference type="ChEBI" id="CHEBI:30413"/>
        <label>1</label>
    </ligand>
</feature>
<evidence type="ECO:0000256" key="4">
    <source>
        <dbReference type="ARBA" id="ARBA00022475"/>
    </source>
</evidence>
<feature type="transmembrane region" description="Helical" evidence="15">
    <location>
        <begin position="12"/>
        <end position="31"/>
    </location>
</feature>
<dbReference type="InterPro" id="IPR051174">
    <property type="entry name" value="Cytochrome_c-type_ET"/>
</dbReference>
<reference evidence="17" key="1">
    <citation type="submission" date="2019-02" db="EMBL/GenBank/DDBJ databases">
        <authorList>
            <person name="Gruber-Vodicka R. H."/>
            <person name="Seah K. B. B."/>
        </authorList>
    </citation>
    <scope>NUCLEOTIDE SEQUENCE</scope>
    <source>
        <strain evidence="17">BECK_BZ125</strain>
    </source>
</reference>
<dbReference type="AlphaFoldDB" id="A0A450Z3Y5"/>
<evidence type="ECO:0000256" key="1">
    <source>
        <dbReference type="ARBA" id="ARBA00004162"/>
    </source>
</evidence>
<feature type="binding site" description="covalent" evidence="13">
    <location>
        <position position="79"/>
    </location>
    <ligand>
        <name>heme</name>
        <dbReference type="ChEBI" id="CHEBI:30413"/>
        <label>2</label>
    </ligand>
</feature>
<dbReference type="InterPro" id="IPR024717">
    <property type="entry name" value="NapC/NirT/NrfH"/>
</dbReference>
<feature type="binding site" description="covalent" evidence="13">
    <location>
        <position position="136"/>
    </location>
    <ligand>
        <name>heme</name>
        <dbReference type="ChEBI" id="CHEBI:30413"/>
        <label>4</label>
    </ligand>
</feature>
<keyword evidence="6 15" id="KW-0812">Transmembrane</keyword>
<evidence type="ECO:0000259" key="16">
    <source>
        <dbReference type="Pfam" id="PF03264"/>
    </source>
</evidence>
<dbReference type="PANTHER" id="PTHR30333:SF1">
    <property type="entry name" value="CYTOCHROME C-TYPE PROTEIN NAPC"/>
    <property type="match status" value="1"/>
</dbReference>
<feature type="binding site" description="covalent" evidence="13">
    <location>
        <position position="76"/>
    </location>
    <ligand>
        <name>heme</name>
        <dbReference type="ChEBI" id="CHEBI:30413"/>
        <label>2</label>
    </ligand>
</feature>
<evidence type="ECO:0000256" key="9">
    <source>
        <dbReference type="ARBA" id="ARBA00022989"/>
    </source>
</evidence>
<evidence type="ECO:0000256" key="8">
    <source>
        <dbReference type="ARBA" id="ARBA00022982"/>
    </source>
</evidence>
<dbReference type="GO" id="GO:0005886">
    <property type="term" value="C:plasma membrane"/>
    <property type="evidence" value="ECO:0007669"/>
    <property type="project" value="UniProtKB-SubCell"/>
</dbReference>
<keyword evidence="9 15" id="KW-1133">Transmembrane helix</keyword>
<dbReference type="GO" id="GO:0009055">
    <property type="term" value="F:electron transfer activity"/>
    <property type="evidence" value="ECO:0007669"/>
    <property type="project" value="TreeGrafter"/>
</dbReference>
<comment type="PTM">
    <text evidence="12">Binds 4 heme groups per subunit.</text>
</comment>
<dbReference type="InterPro" id="IPR005126">
    <property type="entry name" value="NapC/NirT_cyt_c_N"/>
</dbReference>
<comment type="cofactor">
    <cofactor evidence="13">
        <name>heme</name>
        <dbReference type="ChEBI" id="CHEBI:30413"/>
    </cofactor>
    <text evidence="13">Binds 4 heme groups per subunit.</text>
</comment>
<keyword evidence="10 12" id="KW-0408">Iron</keyword>
<evidence type="ECO:0000313" key="17">
    <source>
        <dbReference type="EMBL" id="VFK48459.1"/>
    </source>
</evidence>
<evidence type="ECO:0000256" key="3">
    <source>
        <dbReference type="ARBA" id="ARBA00022448"/>
    </source>
</evidence>
<evidence type="ECO:0000256" key="2">
    <source>
        <dbReference type="ARBA" id="ARBA00007395"/>
    </source>
</evidence>
<dbReference type="PANTHER" id="PTHR30333">
    <property type="entry name" value="CYTOCHROME C-TYPE PROTEIN"/>
    <property type="match status" value="1"/>
</dbReference>
<feature type="binding site" description="covalent" evidence="13">
    <location>
        <position position="46"/>
    </location>
    <ligand>
        <name>heme</name>
        <dbReference type="ChEBI" id="CHEBI:30413"/>
        <label>1</label>
    </ligand>
</feature>
<accession>A0A450Z3Y5</accession>
<dbReference type="InterPro" id="IPR038266">
    <property type="entry name" value="NapC/NirT_cytc_sf"/>
</dbReference>
<name>A0A450Z3Y5_9GAMM</name>
<evidence type="ECO:0000256" key="15">
    <source>
        <dbReference type="SAM" id="Phobius"/>
    </source>
</evidence>
<comment type="subcellular location">
    <subcellularLocation>
        <location evidence="1">Cell membrane</location>
        <topology evidence="1">Single-pass membrane protein</topology>
    </subcellularLocation>
</comment>
<evidence type="ECO:0000256" key="7">
    <source>
        <dbReference type="ARBA" id="ARBA00022723"/>
    </source>
</evidence>
<evidence type="ECO:0000256" key="5">
    <source>
        <dbReference type="ARBA" id="ARBA00022617"/>
    </source>
</evidence>
<dbReference type="GO" id="GO:0019333">
    <property type="term" value="P:denitrification pathway"/>
    <property type="evidence" value="ECO:0007669"/>
    <property type="project" value="InterPro"/>
</dbReference>
<feature type="binding site" description="axial binding residue" evidence="14">
    <location>
        <position position="80"/>
    </location>
    <ligand>
        <name>heme</name>
        <dbReference type="ChEBI" id="CHEBI:30413"/>
        <label>2</label>
    </ligand>
    <ligandPart>
        <name>Fe</name>
        <dbReference type="ChEBI" id="CHEBI:18248"/>
    </ligandPart>
</feature>
<feature type="binding site" evidence="13">
    <location>
        <position position="98"/>
    </location>
    <ligand>
        <name>a menaquinol</name>
        <dbReference type="ChEBI" id="CHEBI:18151"/>
    </ligand>
</feature>
<dbReference type="SUPFAM" id="SSF48695">
    <property type="entry name" value="Multiheme cytochromes"/>
    <property type="match status" value="1"/>
</dbReference>
<keyword evidence="7 12" id="KW-0479">Metal-binding</keyword>
<sequence>MSMDKKTGRRHKSVMILAVGIVVGAIVWGGFDFVLMGGGTNRESFCISCHELRQTVYMEYLDTSHNTNRTGVRATCPDCHVPKKWLAKLKRKIQASNDVYQKLLGTIDTPEKFEERRLLLAERVWKRMKETDSRECRSCHDAEAMDYVRQGSRGMNEHIRGFDSGKTCIDCHKGIAHKLPYGYSD</sequence>
<evidence type="ECO:0000256" key="10">
    <source>
        <dbReference type="ARBA" id="ARBA00023004"/>
    </source>
</evidence>
<keyword evidence="3 12" id="KW-0813">Transport</keyword>
<dbReference type="Pfam" id="PF03264">
    <property type="entry name" value="Cytochrom_NNT"/>
    <property type="match status" value="1"/>
</dbReference>
<dbReference type="Gene3D" id="1.10.3820.10">
    <property type="entry name" value="Di-heme elbow motif domain"/>
    <property type="match status" value="1"/>
</dbReference>
<evidence type="ECO:0000256" key="13">
    <source>
        <dbReference type="PIRSR" id="PIRSR000013-1"/>
    </source>
</evidence>
<gene>
    <name evidence="17" type="ORF">BECKTC1821E_GA0114239_11147</name>
</gene>
<evidence type="ECO:0000256" key="12">
    <source>
        <dbReference type="PIRNR" id="PIRNR000013"/>
    </source>
</evidence>
<organism evidence="17">
    <name type="scientific">Candidatus Kentrum sp. TC</name>
    <dbReference type="NCBI Taxonomy" id="2126339"/>
    <lineage>
        <taxon>Bacteria</taxon>
        <taxon>Pseudomonadati</taxon>
        <taxon>Pseudomonadota</taxon>
        <taxon>Gammaproteobacteria</taxon>
        <taxon>Candidatus Kentrum</taxon>
    </lineage>
</organism>
<dbReference type="GO" id="GO:0020037">
    <property type="term" value="F:heme binding"/>
    <property type="evidence" value="ECO:0007669"/>
    <property type="project" value="InterPro"/>
</dbReference>
<evidence type="ECO:0000256" key="14">
    <source>
        <dbReference type="PIRSR" id="PIRSR000013-2"/>
    </source>
</evidence>
<comment type="similarity">
    <text evidence="2">Belongs to the NapC/NirT/NrfH family.</text>
</comment>
<dbReference type="GO" id="GO:0009061">
    <property type="term" value="P:anaerobic respiration"/>
    <property type="evidence" value="ECO:0007669"/>
    <property type="project" value="TreeGrafter"/>
</dbReference>
<feature type="binding site" description="covalent" evidence="13">
    <location>
        <position position="139"/>
    </location>
    <ligand>
        <name>heme</name>
        <dbReference type="ChEBI" id="CHEBI:30413"/>
        <label>4</label>
    </ligand>
</feature>
<dbReference type="EMBL" id="CAADFT010000114">
    <property type="protein sequence ID" value="VFK48459.1"/>
    <property type="molecule type" value="Genomic_DNA"/>
</dbReference>
<feature type="binding site" description="covalent" evidence="13">
    <location>
        <position position="171"/>
    </location>
    <ligand>
        <name>heme</name>
        <dbReference type="ChEBI" id="CHEBI:30413"/>
        <label>4</label>
    </ligand>
</feature>
<protein>
    <recommendedName>
        <fullName evidence="12">Cytochrome c-type protein</fullName>
    </recommendedName>
</protein>
<feature type="binding site" description="covalent" evidence="13">
    <location>
        <position position="168"/>
    </location>
    <ligand>
        <name>heme</name>
        <dbReference type="ChEBI" id="CHEBI:30413"/>
        <label>4</label>
    </ligand>
</feature>
<feature type="binding site" description="axial binding residue" evidence="14">
    <location>
        <position position="172"/>
    </location>
    <ligand>
        <name>heme</name>
        <dbReference type="ChEBI" id="CHEBI:30413"/>
        <label>4</label>
    </ligand>
    <ligandPart>
        <name>Fe</name>
        <dbReference type="ChEBI" id="CHEBI:18248"/>
    </ligandPart>
</feature>
<dbReference type="InterPro" id="IPR036280">
    <property type="entry name" value="Multihaem_cyt_sf"/>
</dbReference>
<evidence type="ECO:0000256" key="6">
    <source>
        <dbReference type="ARBA" id="ARBA00022692"/>
    </source>
</evidence>
<keyword evidence="5 12" id="KW-0349">Heme</keyword>
<feature type="binding site" description="axial binding residue" evidence="14">
    <location>
        <position position="140"/>
    </location>
    <ligand>
        <name>heme</name>
        <dbReference type="ChEBI" id="CHEBI:30413"/>
        <label>3</label>
    </ligand>
    <ligandPart>
        <name>Fe</name>
        <dbReference type="ChEBI" id="CHEBI:18248"/>
    </ligandPart>
</feature>
<proteinExistence type="inferred from homology"/>
<dbReference type="FunFam" id="1.10.3820.10:FF:000001">
    <property type="entry name" value="Cytochrome c-type protein"/>
    <property type="match status" value="1"/>
</dbReference>
<feature type="binding site" description="axial binding residue" evidence="14">
    <location>
        <position position="177"/>
    </location>
    <ligand>
        <name>heme</name>
        <dbReference type="ChEBI" id="CHEBI:30413"/>
        <label>2</label>
    </ligand>
    <ligandPart>
        <name>Fe</name>
        <dbReference type="ChEBI" id="CHEBI:18248"/>
    </ligandPart>
</feature>
<dbReference type="PIRSF" id="PIRSF000013">
    <property type="entry name" value="4_hem_cytochrm_NapC"/>
    <property type="match status" value="1"/>
</dbReference>
<keyword evidence="4" id="KW-1003">Cell membrane</keyword>
<keyword evidence="8 12" id="KW-0249">Electron transport</keyword>